<keyword evidence="6" id="KW-1185">Reference proteome</keyword>
<dbReference type="GO" id="GO:0033314">
    <property type="term" value="P:mitotic DNA replication checkpoint signaling"/>
    <property type="evidence" value="ECO:0007669"/>
    <property type="project" value="TreeGrafter"/>
</dbReference>
<accession>A0A1J4K103</accession>
<dbReference type="GO" id="GO:0000723">
    <property type="term" value="P:telomere maintenance"/>
    <property type="evidence" value="ECO:0007669"/>
    <property type="project" value="TreeGrafter"/>
</dbReference>
<dbReference type="GeneID" id="94827762"/>
<dbReference type="GO" id="GO:0030896">
    <property type="term" value="C:checkpoint clamp complex"/>
    <property type="evidence" value="ECO:0007669"/>
    <property type="project" value="InterPro"/>
</dbReference>
<dbReference type="GO" id="GO:0000724">
    <property type="term" value="P:double-strand break repair via homologous recombination"/>
    <property type="evidence" value="ECO:0007669"/>
    <property type="project" value="TreeGrafter"/>
</dbReference>
<dbReference type="GO" id="GO:0006289">
    <property type="term" value="P:nucleotide-excision repair"/>
    <property type="evidence" value="ECO:0007669"/>
    <property type="project" value="TreeGrafter"/>
</dbReference>
<dbReference type="GO" id="GO:0044778">
    <property type="term" value="P:meiotic DNA integrity checkpoint signaling"/>
    <property type="evidence" value="ECO:0007669"/>
    <property type="project" value="TreeGrafter"/>
</dbReference>
<organism evidence="5 6">
    <name type="scientific">Tritrichomonas foetus</name>
    <dbReference type="NCBI Taxonomy" id="1144522"/>
    <lineage>
        <taxon>Eukaryota</taxon>
        <taxon>Metamonada</taxon>
        <taxon>Parabasalia</taxon>
        <taxon>Tritrichomonadida</taxon>
        <taxon>Tritrichomonadidae</taxon>
        <taxon>Tritrichomonas</taxon>
    </lineage>
</organism>
<protein>
    <recommendedName>
        <fullName evidence="4">Checkpoint protein</fullName>
    </recommendedName>
</protein>
<dbReference type="PANTHER" id="PTHR12900">
    <property type="entry name" value="MITOTIC AND DNA DAMAGE CHECKPOINT PROTEIN HUS1"/>
    <property type="match status" value="1"/>
</dbReference>
<comment type="similarity">
    <text evidence="2 4">Belongs to the HUS1 family.</text>
</comment>
<dbReference type="Pfam" id="PF04005">
    <property type="entry name" value="Hus1"/>
    <property type="match status" value="1"/>
</dbReference>
<dbReference type="OrthoDB" id="10063861at2759"/>
<comment type="caution">
    <text evidence="5">The sequence shown here is derived from an EMBL/GenBank/DDBJ whole genome shotgun (WGS) entry which is preliminary data.</text>
</comment>
<dbReference type="PIRSF" id="PIRSF011312">
    <property type="entry name" value="Cell_cycle_HUS1"/>
    <property type="match status" value="1"/>
</dbReference>
<dbReference type="InterPro" id="IPR007150">
    <property type="entry name" value="HUS1/Mec3"/>
</dbReference>
<dbReference type="GO" id="GO:0005730">
    <property type="term" value="C:nucleolus"/>
    <property type="evidence" value="ECO:0007669"/>
    <property type="project" value="InterPro"/>
</dbReference>
<dbReference type="PANTHER" id="PTHR12900:SF0">
    <property type="entry name" value="CHECKPOINT PROTEIN"/>
    <property type="match status" value="1"/>
</dbReference>
<evidence type="ECO:0000256" key="2">
    <source>
        <dbReference type="ARBA" id="ARBA00005563"/>
    </source>
</evidence>
<dbReference type="AlphaFoldDB" id="A0A1J4K103"/>
<gene>
    <name evidence="5" type="ORF">TRFO_06373</name>
</gene>
<evidence type="ECO:0000256" key="1">
    <source>
        <dbReference type="ARBA" id="ARBA00004123"/>
    </source>
</evidence>
<dbReference type="RefSeq" id="XP_068357600.1">
    <property type="nucleotide sequence ID" value="XM_068493058.1"/>
</dbReference>
<name>A0A1J4K103_9EUKA</name>
<proteinExistence type="inferred from homology"/>
<evidence type="ECO:0000256" key="3">
    <source>
        <dbReference type="ARBA" id="ARBA00023242"/>
    </source>
</evidence>
<keyword evidence="3" id="KW-0539">Nucleus</keyword>
<comment type="subcellular location">
    <subcellularLocation>
        <location evidence="1">Nucleus</location>
    </subcellularLocation>
</comment>
<evidence type="ECO:0000313" key="5">
    <source>
        <dbReference type="EMBL" id="OHT04464.1"/>
    </source>
</evidence>
<evidence type="ECO:0000313" key="6">
    <source>
        <dbReference type="Proteomes" id="UP000179807"/>
    </source>
</evidence>
<sequence>MRLHAEITSDLLAKIAAILRSYSKDDIVLHFSENSLSFCIPMDNSLGIWAGCETNGCFNKYCVTSKQENTISMKVEASQLAQALTMDHTSSIRIILSQINNFIFLQFTHRSLDALKQLEHKVPILILTPQAVQHFAEPEWEPPTMMARLPPIKSISSWCANANNINKYVTISIIRNVDNGQYEVGFRVESETRMVSVYTRFPEMSAPDNSSQSIEDTDLVECDVTVDLKKLMKILKVQALQPTVSILYIYDKKFIRLHFATSTSMLQMTYVLSGVSH</sequence>
<dbReference type="GO" id="GO:0031573">
    <property type="term" value="P:mitotic intra-S DNA damage checkpoint signaling"/>
    <property type="evidence" value="ECO:0007669"/>
    <property type="project" value="TreeGrafter"/>
</dbReference>
<dbReference type="EMBL" id="MLAK01000793">
    <property type="protein sequence ID" value="OHT04464.1"/>
    <property type="molecule type" value="Genomic_DNA"/>
</dbReference>
<dbReference type="InterPro" id="IPR016580">
    <property type="entry name" value="HUS1"/>
</dbReference>
<dbReference type="Gene3D" id="3.70.10.10">
    <property type="match status" value="1"/>
</dbReference>
<dbReference type="Proteomes" id="UP000179807">
    <property type="component" value="Unassembled WGS sequence"/>
</dbReference>
<reference evidence="5" key="1">
    <citation type="submission" date="2016-10" db="EMBL/GenBank/DDBJ databases">
        <authorList>
            <person name="Benchimol M."/>
            <person name="Almeida L.G."/>
            <person name="Vasconcelos A.T."/>
            <person name="Perreira-Neves A."/>
            <person name="Rosa I.A."/>
            <person name="Tasca T."/>
            <person name="Bogo M.R."/>
            <person name="de Souza W."/>
        </authorList>
    </citation>
    <scope>NUCLEOTIDE SEQUENCE [LARGE SCALE GENOMIC DNA]</scope>
    <source>
        <strain evidence="5">K</strain>
    </source>
</reference>
<evidence type="ECO:0000256" key="4">
    <source>
        <dbReference type="PIRNR" id="PIRNR011312"/>
    </source>
</evidence>
<dbReference type="GO" id="GO:0035861">
    <property type="term" value="C:site of double-strand break"/>
    <property type="evidence" value="ECO:0007669"/>
    <property type="project" value="TreeGrafter"/>
</dbReference>
<dbReference type="VEuPathDB" id="TrichDB:TRFO_06373"/>